<dbReference type="InterPro" id="IPR025723">
    <property type="entry name" value="ArsA/GET3_ATPase-like"/>
</dbReference>
<evidence type="ECO:0000313" key="4">
    <source>
        <dbReference type="EMBL" id="RPA63435.1"/>
    </source>
</evidence>
<name>A0A3N4GMQ2_9ACTN</name>
<dbReference type="SUPFAM" id="SSF52540">
    <property type="entry name" value="P-loop containing nucleoside triphosphate hydrolases"/>
    <property type="match status" value="1"/>
</dbReference>
<dbReference type="InterPro" id="IPR008978">
    <property type="entry name" value="HSP20-like_chaperone"/>
</dbReference>
<comment type="caution">
    <text evidence="4">The sequence shown here is derived from an EMBL/GenBank/DDBJ whole genome shotgun (WGS) entry which is preliminary data.</text>
</comment>
<reference evidence="4 5" key="1">
    <citation type="submission" date="2018-11" db="EMBL/GenBank/DDBJ databases">
        <title>Draft genome sequence of Gordonia sp. RS15-1S isolated from rice stems.</title>
        <authorList>
            <person name="Muangham S."/>
        </authorList>
    </citation>
    <scope>NUCLEOTIDE SEQUENCE [LARGE SCALE GENOMIC DNA]</scope>
    <source>
        <strain evidence="4 5">RS15-1S</strain>
    </source>
</reference>
<dbReference type="OrthoDB" id="9780677at2"/>
<dbReference type="RefSeq" id="WP_123927841.1">
    <property type="nucleotide sequence ID" value="NZ_JBPSDP010000001.1"/>
</dbReference>
<evidence type="ECO:0000259" key="3">
    <source>
        <dbReference type="Pfam" id="PF17886"/>
    </source>
</evidence>
<evidence type="ECO:0000259" key="2">
    <source>
        <dbReference type="Pfam" id="PF02374"/>
    </source>
</evidence>
<dbReference type="Gene3D" id="3.40.50.300">
    <property type="entry name" value="P-loop containing nucleotide triphosphate hydrolases"/>
    <property type="match status" value="1"/>
</dbReference>
<dbReference type="AlphaFoldDB" id="A0A3N4GMQ2"/>
<dbReference type="EMBL" id="RKMH01000005">
    <property type="protein sequence ID" value="RPA63435.1"/>
    <property type="molecule type" value="Genomic_DNA"/>
</dbReference>
<dbReference type="Pfam" id="PF17886">
    <property type="entry name" value="ArsA_HSP20"/>
    <property type="match status" value="1"/>
</dbReference>
<accession>A0A3N4GMQ2</accession>
<keyword evidence="5" id="KW-1185">Reference proteome</keyword>
<feature type="domain" description="ArsA/GET3 Anion-transporting ATPase-like" evidence="2">
    <location>
        <begin position="3"/>
        <end position="251"/>
    </location>
</feature>
<gene>
    <name evidence="4" type="ORF">EF294_08000</name>
</gene>
<proteinExistence type="inferred from homology"/>
<dbReference type="InterPro" id="IPR027417">
    <property type="entry name" value="P-loop_NTPase"/>
</dbReference>
<evidence type="ECO:0000313" key="5">
    <source>
        <dbReference type="Proteomes" id="UP000267536"/>
    </source>
</evidence>
<protein>
    <submittedName>
        <fullName evidence="4">ArsA family ATPase</fullName>
    </submittedName>
</protein>
<evidence type="ECO:0000256" key="1">
    <source>
        <dbReference type="ARBA" id="ARBA00011040"/>
    </source>
</evidence>
<sequence>MMLGPGGSGISVVAAAGALRRDRGRDRARAPLARPDRHTLLITVDRLSPTPDLLGVFRMPGSSVAVSSGVHLLTLDRLESLEKTWAMFAELLAAGIRGAKTTLPVLTTLAGIDAAELAALPGVEEFLLLRRIRDEATSGTWERIVVDLSGVADPYSLLRAPTILLQALERLWPRHRRLAVAAGSPMLTQLTAAVDAIAGDCDDIAELLTDPHVVAGHLVVAADARGAGALPRYLAIADLMGFPMRSIVVNRGVGAGAPAEVVVDDPQVSVCTVELAAAPLDRPARLRKLAVSLARPTGAARGSGDAEVRTVSGTGLDTVFEMSWEQRLPDPHRFDLGRGGDDLLVTVDGFRHAVRLPSVLRRCHVGEASWDGRRIRVLFTPDPSVWPQGRQA</sequence>
<dbReference type="Proteomes" id="UP000267536">
    <property type="component" value="Unassembled WGS sequence"/>
</dbReference>
<dbReference type="Pfam" id="PF02374">
    <property type="entry name" value="ArsA_ATPase"/>
    <property type="match status" value="1"/>
</dbReference>
<dbReference type="Gene3D" id="2.60.40.790">
    <property type="match status" value="1"/>
</dbReference>
<organism evidence="4 5">
    <name type="scientific">Gordonia oryzae</name>
    <dbReference type="NCBI Taxonomy" id="2487349"/>
    <lineage>
        <taxon>Bacteria</taxon>
        <taxon>Bacillati</taxon>
        <taxon>Actinomycetota</taxon>
        <taxon>Actinomycetes</taxon>
        <taxon>Mycobacteriales</taxon>
        <taxon>Gordoniaceae</taxon>
        <taxon>Gordonia</taxon>
    </lineage>
</organism>
<dbReference type="InterPro" id="IPR040612">
    <property type="entry name" value="ArsA_HSP20-like"/>
</dbReference>
<feature type="domain" description="ArsA HSP20-like" evidence="3">
    <location>
        <begin position="330"/>
        <end position="379"/>
    </location>
</feature>
<comment type="similarity">
    <text evidence="1">Belongs to the arsA ATPase family.</text>
</comment>